<evidence type="ECO:0000256" key="1">
    <source>
        <dbReference type="SAM" id="MobiDB-lite"/>
    </source>
</evidence>
<dbReference type="CDD" id="cd09076">
    <property type="entry name" value="L1-EN"/>
    <property type="match status" value="1"/>
</dbReference>
<accession>A0A3P8A985</accession>
<feature type="compositionally biased region" description="Polar residues" evidence="1">
    <location>
        <begin position="22"/>
        <end position="36"/>
    </location>
</feature>
<gene>
    <name evidence="3" type="ORF">HPBE_LOCUS11077</name>
</gene>
<organism evidence="4 5">
    <name type="scientific">Heligmosomoides polygyrus</name>
    <name type="common">Parasitic roundworm</name>
    <dbReference type="NCBI Taxonomy" id="6339"/>
    <lineage>
        <taxon>Eukaryota</taxon>
        <taxon>Metazoa</taxon>
        <taxon>Ecdysozoa</taxon>
        <taxon>Nematoda</taxon>
        <taxon>Chromadorea</taxon>
        <taxon>Rhabditida</taxon>
        <taxon>Rhabditina</taxon>
        <taxon>Rhabditomorpha</taxon>
        <taxon>Strongyloidea</taxon>
        <taxon>Heligmosomidae</taxon>
        <taxon>Heligmosomoides</taxon>
    </lineage>
</organism>
<evidence type="ECO:0000313" key="5">
    <source>
        <dbReference type="WBParaSite" id="HPBE_0001107601-mRNA-1"/>
    </source>
</evidence>
<sequence length="376" mass="42157">MEKPVTNNDQKSQWNRVKARSSPGSDAQNPRPSSAVNMRGLPRAERPRPKKLVRLGTLNVRILTGISREVADLMKRRRIEILCLQETRWKGAKAKEIGEGVKLLYNGEDTKRNGVKIAVTESLKESVAAVQSLSDRIMSLRLDTKEGYWTVMSVYAPQTGCPEHEKDDFYFTLEEAIRSVPEGDYLSIAGDMNGHVGSGRRGVERVHGGKGVGLMNPDGERILELAISHDLVVCSTFFAKRESQKVTYASGGRRTEVDHILVRRPALKTVRDVKVLPAEDVAPQHRPLVADLAIPLPSKPKVRTEPRIRWWKLRGSELNELRRTVLEAGLPDPTGPVNETWRRVTQTILRCAKETLSETRGGTRLHGSGMKRCRLR</sequence>
<dbReference type="SUPFAM" id="SSF56219">
    <property type="entry name" value="DNase I-like"/>
    <property type="match status" value="1"/>
</dbReference>
<reference evidence="3 4" key="1">
    <citation type="submission" date="2018-11" db="EMBL/GenBank/DDBJ databases">
        <authorList>
            <consortium name="Pathogen Informatics"/>
        </authorList>
    </citation>
    <scope>NUCLEOTIDE SEQUENCE [LARGE SCALE GENOMIC DNA]</scope>
</reference>
<dbReference type="Pfam" id="PF03372">
    <property type="entry name" value="Exo_endo_phos"/>
    <property type="match status" value="1"/>
</dbReference>
<evidence type="ECO:0000313" key="3">
    <source>
        <dbReference type="EMBL" id="VDO87373.1"/>
    </source>
</evidence>
<reference evidence="5" key="2">
    <citation type="submission" date="2019-09" db="UniProtKB">
        <authorList>
            <consortium name="WormBaseParasite"/>
        </authorList>
    </citation>
    <scope>IDENTIFICATION</scope>
</reference>
<dbReference type="Proteomes" id="UP000050761">
    <property type="component" value="Unassembled WGS sequence"/>
</dbReference>
<dbReference type="Gene3D" id="3.60.10.10">
    <property type="entry name" value="Endonuclease/exonuclease/phosphatase"/>
    <property type="match status" value="1"/>
</dbReference>
<dbReference type="InterPro" id="IPR027124">
    <property type="entry name" value="Swc5/CFDP1/2"/>
</dbReference>
<dbReference type="GO" id="GO:0003824">
    <property type="term" value="F:catalytic activity"/>
    <property type="evidence" value="ECO:0007669"/>
    <property type="project" value="InterPro"/>
</dbReference>
<feature type="domain" description="Endonuclease/exonuclease/phosphatase" evidence="2">
    <location>
        <begin position="68"/>
        <end position="277"/>
    </location>
</feature>
<protein>
    <submittedName>
        <fullName evidence="5">Endo/exonuclease/phosphatase domain-containing protein</fullName>
    </submittedName>
</protein>
<dbReference type="AlphaFoldDB" id="A0A183FSV0"/>
<dbReference type="WBParaSite" id="HPBE_0001107601-mRNA-1">
    <property type="protein sequence ID" value="HPBE_0001107601-mRNA-1"/>
    <property type="gene ID" value="HPBE_0001107601"/>
</dbReference>
<dbReference type="PANTHER" id="PTHR23227:SF83">
    <property type="entry name" value="ENDONUCLEASE_EXONUCLEASE_PHOSPHATASE DOMAIN-CONTAINING PROTEIN"/>
    <property type="match status" value="1"/>
</dbReference>
<dbReference type="InterPro" id="IPR005135">
    <property type="entry name" value="Endo/exonuclease/phosphatase"/>
</dbReference>
<dbReference type="PANTHER" id="PTHR23227">
    <property type="entry name" value="BUCENTAUR RELATED"/>
    <property type="match status" value="1"/>
</dbReference>
<proteinExistence type="predicted"/>
<keyword evidence="4" id="KW-1185">Reference proteome</keyword>
<accession>A0A183FSV0</accession>
<dbReference type="InterPro" id="IPR036691">
    <property type="entry name" value="Endo/exonu/phosph_ase_sf"/>
</dbReference>
<feature type="compositionally biased region" description="Polar residues" evidence="1">
    <location>
        <begin position="1"/>
        <end position="15"/>
    </location>
</feature>
<evidence type="ECO:0000259" key="2">
    <source>
        <dbReference type="Pfam" id="PF03372"/>
    </source>
</evidence>
<dbReference type="OrthoDB" id="410381at2759"/>
<dbReference type="EMBL" id="UZAH01026978">
    <property type="protein sequence ID" value="VDO87373.1"/>
    <property type="molecule type" value="Genomic_DNA"/>
</dbReference>
<name>A0A183FSV0_HELPZ</name>
<feature type="region of interest" description="Disordered" evidence="1">
    <location>
        <begin position="1"/>
        <end position="50"/>
    </location>
</feature>
<evidence type="ECO:0000313" key="4">
    <source>
        <dbReference type="Proteomes" id="UP000050761"/>
    </source>
</evidence>